<protein>
    <submittedName>
        <fullName evidence="1">Uncharacterized protein</fullName>
    </submittedName>
</protein>
<proteinExistence type="predicted"/>
<keyword evidence="2" id="KW-1185">Reference proteome</keyword>
<comment type="caution">
    <text evidence="1">The sequence shown here is derived from an EMBL/GenBank/DDBJ whole genome shotgun (WGS) entry which is preliminary data.</text>
</comment>
<sequence length="85" mass="9182">MTMKECLGQHRNLRQAGTGVGGMLSAVHGFNTRFPFITKHVKGPKWVQLFVGLLPLLSFSVGCAAFGGYAVPEFAQLSVTSYYAS</sequence>
<gene>
    <name evidence="1" type="ORF">MRB53_026493</name>
</gene>
<organism evidence="1 2">
    <name type="scientific">Persea americana</name>
    <name type="common">Avocado</name>
    <dbReference type="NCBI Taxonomy" id="3435"/>
    <lineage>
        <taxon>Eukaryota</taxon>
        <taxon>Viridiplantae</taxon>
        <taxon>Streptophyta</taxon>
        <taxon>Embryophyta</taxon>
        <taxon>Tracheophyta</taxon>
        <taxon>Spermatophyta</taxon>
        <taxon>Magnoliopsida</taxon>
        <taxon>Magnoliidae</taxon>
        <taxon>Laurales</taxon>
        <taxon>Lauraceae</taxon>
        <taxon>Persea</taxon>
    </lineage>
</organism>
<accession>A0ACC2LIC7</accession>
<reference evidence="1 2" key="1">
    <citation type="journal article" date="2022" name="Hortic Res">
        <title>A haplotype resolved chromosomal level avocado genome allows analysis of novel avocado genes.</title>
        <authorList>
            <person name="Nath O."/>
            <person name="Fletcher S.J."/>
            <person name="Hayward A."/>
            <person name="Shaw L.M."/>
            <person name="Masouleh A.K."/>
            <person name="Furtado A."/>
            <person name="Henry R.J."/>
            <person name="Mitter N."/>
        </authorList>
    </citation>
    <scope>NUCLEOTIDE SEQUENCE [LARGE SCALE GENOMIC DNA]</scope>
    <source>
        <strain evidence="2">cv. Hass</strain>
    </source>
</reference>
<evidence type="ECO:0000313" key="2">
    <source>
        <dbReference type="Proteomes" id="UP001234297"/>
    </source>
</evidence>
<dbReference type="EMBL" id="CM056816">
    <property type="protein sequence ID" value="KAJ8633157.1"/>
    <property type="molecule type" value="Genomic_DNA"/>
</dbReference>
<evidence type="ECO:0000313" key="1">
    <source>
        <dbReference type="EMBL" id="KAJ8633157.1"/>
    </source>
</evidence>
<name>A0ACC2LIC7_PERAE</name>
<dbReference type="Proteomes" id="UP001234297">
    <property type="component" value="Chromosome 8"/>
</dbReference>